<dbReference type="Proteomes" id="UP000010408">
    <property type="component" value="Unassembled WGS sequence"/>
</dbReference>
<organism evidence="1 2">
    <name type="scientific">Porphyromonas catoniae F0037</name>
    <dbReference type="NCBI Taxonomy" id="1127696"/>
    <lineage>
        <taxon>Bacteria</taxon>
        <taxon>Pseudomonadati</taxon>
        <taxon>Bacteroidota</taxon>
        <taxon>Bacteroidia</taxon>
        <taxon>Bacteroidales</taxon>
        <taxon>Porphyromonadaceae</taxon>
        <taxon>Porphyromonas</taxon>
    </lineage>
</organism>
<accession>L1NFT0</accession>
<proteinExistence type="predicted"/>
<name>L1NFT0_9PORP</name>
<gene>
    <name evidence="1" type="ORF">HMPREF9134_00622</name>
</gene>
<evidence type="ECO:0000313" key="2">
    <source>
        <dbReference type="Proteomes" id="UP000010408"/>
    </source>
</evidence>
<protein>
    <submittedName>
        <fullName evidence="1">Uncharacterized protein</fullName>
    </submittedName>
</protein>
<reference evidence="1 2" key="1">
    <citation type="submission" date="2012-05" db="EMBL/GenBank/DDBJ databases">
        <authorList>
            <person name="Weinstock G."/>
            <person name="Sodergren E."/>
            <person name="Lobos E.A."/>
            <person name="Fulton L."/>
            <person name="Fulton R."/>
            <person name="Courtney L."/>
            <person name="Fronick C."/>
            <person name="O'Laughlin M."/>
            <person name="Godfrey J."/>
            <person name="Wilson R.M."/>
            <person name="Miner T."/>
            <person name="Farmer C."/>
            <person name="Delehaunty K."/>
            <person name="Cordes M."/>
            <person name="Minx P."/>
            <person name="Tomlinson C."/>
            <person name="Chen J."/>
            <person name="Wollam A."/>
            <person name="Pepin K.H."/>
            <person name="Bhonagiri V."/>
            <person name="Zhang X."/>
            <person name="Suruliraj S."/>
            <person name="Warren W."/>
            <person name="Mitreva M."/>
            <person name="Mardis E.R."/>
            <person name="Wilson R.K."/>
        </authorList>
    </citation>
    <scope>NUCLEOTIDE SEQUENCE [LARGE SCALE GENOMIC DNA]</scope>
    <source>
        <strain evidence="1 2">F0037</strain>
    </source>
</reference>
<dbReference type="STRING" id="1127696.HMPREF9134_00622"/>
<dbReference type="HOGENOM" id="CLU_3046487_0_0_10"/>
<comment type="caution">
    <text evidence="1">The sequence shown here is derived from an EMBL/GenBank/DDBJ whole genome shotgun (WGS) entry which is preliminary data.</text>
</comment>
<dbReference type="PATRIC" id="fig|1127696.3.peg.551"/>
<dbReference type="EMBL" id="AMEQ01000018">
    <property type="protein sequence ID" value="EKY02233.1"/>
    <property type="molecule type" value="Genomic_DNA"/>
</dbReference>
<evidence type="ECO:0000313" key="1">
    <source>
        <dbReference type="EMBL" id="EKY02233.1"/>
    </source>
</evidence>
<sequence length="54" mass="6343">MWRILLLFPESLRWSAIGYKAYCPPNTFALASLLYHAAHLIHKHLDGYTYGQYM</sequence>
<dbReference type="AlphaFoldDB" id="L1NFT0"/>